<dbReference type="Gene3D" id="2.60.40.1610">
    <property type="entry name" value="Domain of unknown function DUF1254"/>
    <property type="match status" value="1"/>
</dbReference>
<dbReference type="InterPro" id="IPR010621">
    <property type="entry name" value="DUF1214"/>
</dbReference>
<keyword evidence="1" id="KW-0732">Signal</keyword>
<feature type="domain" description="DUF1214" evidence="2">
    <location>
        <begin position="242"/>
        <end position="326"/>
    </location>
</feature>
<organism evidence="4 5">
    <name type="scientific">Luteolibacter soli</name>
    <dbReference type="NCBI Taxonomy" id="3135280"/>
    <lineage>
        <taxon>Bacteria</taxon>
        <taxon>Pseudomonadati</taxon>
        <taxon>Verrucomicrobiota</taxon>
        <taxon>Verrucomicrobiia</taxon>
        <taxon>Verrucomicrobiales</taxon>
        <taxon>Verrucomicrobiaceae</taxon>
        <taxon>Luteolibacter</taxon>
    </lineage>
</organism>
<reference evidence="4 5" key="1">
    <citation type="submission" date="2024-04" db="EMBL/GenBank/DDBJ databases">
        <title>Luteolibacter sp. isolated from soil.</title>
        <authorList>
            <person name="An J."/>
        </authorList>
    </citation>
    <scope>NUCLEOTIDE SEQUENCE [LARGE SCALE GENOMIC DNA]</scope>
    <source>
        <strain evidence="4 5">Y139</strain>
    </source>
</reference>
<dbReference type="PANTHER" id="PTHR36509">
    <property type="entry name" value="BLL3101 PROTEIN"/>
    <property type="match status" value="1"/>
</dbReference>
<evidence type="ECO:0000259" key="2">
    <source>
        <dbReference type="Pfam" id="PF06742"/>
    </source>
</evidence>
<dbReference type="Pfam" id="PF06863">
    <property type="entry name" value="DUF1254"/>
    <property type="match status" value="1"/>
</dbReference>
<dbReference type="RefSeq" id="WP_341402628.1">
    <property type="nucleotide sequence ID" value="NZ_JBBUKT010000001.1"/>
</dbReference>
<sequence>MKEELLLAIPLVLGACLAPLTHAAEPIPVTVDNFIRAESDLYFGGMLRDSGGAMGTFSHRREPADINKQTVIRLNRDTLYSSALFDLDAGPVTITLPDAGKRFMSMMIVNQDHYVLEVTYEPGKHVVERGKVGTRYAVVGLRTLVDPADPEDLKAVHALQDGVKVEQPDGPGKFEVPAWDAASQKKVRDALLVLSSTTTGFKRAFGTKDQVDPVYHLMGTAAGWGGNPDKDATYLNFTPAKNDGTTPYKVVVKDVPVDAFWSISVYNKEGYFEKNGENSYSVNNLTAKKAADGSVTVLFGGKADEAANHIPITPGWNYTVRLYRPRKEILDGTWKFPEPQPVE</sequence>
<dbReference type="Pfam" id="PF06742">
    <property type="entry name" value="DUF1214"/>
    <property type="match status" value="1"/>
</dbReference>
<comment type="caution">
    <text evidence="4">The sequence shown here is derived from an EMBL/GenBank/DDBJ whole genome shotgun (WGS) entry which is preliminary data.</text>
</comment>
<dbReference type="Proteomes" id="UP001371305">
    <property type="component" value="Unassembled WGS sequence"/>
</dbReference>
<dbReference type="InterPro" id="IPR010679">
    <property type="entry name" value="DUF1254"/>
</dbReference>
<dbReference type="InterPro" id="IPR037050">
    <property type="entry name" value="DUF1254_sf"/>
</dbReference>
<dbReference type="SUPFAM" id="SSF160935">
    <property type="entry name" value="VPA0735-like"/>
    <property type="match status" value="1"/>
</dbReference>
<evidence type="ECO:0000313" key="4">
    <source>
        <dbReference type="EMBL" id="MEK7949208.1"/>
    </source>
</evidence>
<accession>A0ABU9ANR7</accession>
<proteinExistence type="predicted"/>
<dbReference type="EMBL" id="JBBUKT010000001">
    <property type="protein sequence ID" value="MEK7949208.1"/>
    <property type="molecule type" value="Genomic_DNA"/>
</dbReference>
<dbReference type="InterPro" id="IPR037049">
    <property type="entry name" value="DUF1214_C_sf"/>
</dbReference>
<keyword evidence="5" id="KW-1185">Reference proteome</keyword>
<protein>
    <submittedName>
        <fullName evidence="4">DUF1254 domain-containing protein</fullName>
    </submittedName>
</protein>
<evidence type="ECO:0000313" key="5">
    <source>
        <dbReference type="Proteomes" id="UP001371305"/>
    </source>
</evidence>
<feature type="domain" description="DUF1254" evidence="3">
    <location>
        <begin position="55"/>
        <end position="166"/>
    </location>
</feature>
<dbReference type="PANTHER" id="PTHR36509:SF2">
    <property type="entry name" value="BLL3101 PROTEIN"/>
    <property type="match status" value="1"/>
</dbReference>
<feature type="signal peptide" evidence="1">
    <location>
        <begin position="1"/>
        <end position="23"/>
    </location>
</feature>
<dbReference type="PROSITE" id="PS51257">
    <property type="entry name" value="PROKAR_LIPOPROTEIN"/>
    <property type="match status" value="1"/>
</dbReference>
<feature type="chain" id="PRO_5047457008" evidence="1">
    <location>
        <begin position="24"/>
        <end position="343"/>
    </location>
</feature>
<dbReference type="Gene3D" id="2.60.120.600">
    <property type="entry name" value="Domain of unknown function DUF1214, C-terminal domain"/>
    <property type="match status" value="1"/>
</dbReference>
<gene>
    <name evidence="4" type="ORF">WKV53_01800</name>
</gene>
<evidence type="ECO:0000259" key="3">
    <source>
        <dbReference type="Pfam" id="PF06863"/>
    </source>
</evidence>
<evidence type="ECO:0000256" key="1">
    <source>
        <dbReference type="SAM" id="SignalP"/>
    </source>
</evidence>
<name>A0ABU9ANR7_9BACT</name>